<dbReference type="InterPro" id="IPR037217">
    <property type="entry name" value="Trp/Indoleamine_2_3_dOase-like"/>
</dbReference>
<evidence type="ECO:0000256" key="3">
    <source>
        <dbReference type="ARBA" id="ARBA00023004"/>
    </source>
</evidence>
<name>A0ABQ7J443_9APIC</name>
<comment type="similarity">
    <text evidence="1">Belongs to the indoleamine 2,3-dioxygenase family.</text>
</comment>
<evidence type="ECO:0000256" key="2">
    <source>
        <dbReference type="ARBA" id="ARBA00022723"/>
    </source>
</evidence>
<dbReference type="SUPFAM" id="SSF140959">
    <property type="entry name" value="Indolic compounds 2,3-dioxygenase-like"/>
    <property type="match status" value="1"/>
</dbReference>
<dbReference type="EMBL" id="JADAQX010001455">
    <property type="protein sequence ID" value="KAF8817796.1"/>
    <property type="molecule type" value="Genomic_DNA"/>
</dbReference>
<dbReference type="PANTHER" id="PTHR28657:SF5">
    <property type="entry name" value="INDOLEAMINE 2,3-DIOXYGENASE"/>
    <property type="match status" value="1"/>
</dbReference>
<keyword evidence="5" id="KW-1185">Reference proteome</keyword>
<evidence type="ECO:0000313" key="4">
    <source>
        <dbReference type="EMBL" id="KAF8817796.1"/>
    </source>
</evidence>
<dbReference type="PANTHER" id="PTHR28657">
    <property type="entry name" value="INDOLEAMINE 2,3-DIOXYGENASE"/>
    <property type="match status" value="1"/>
</dbReference>
<reference evidence="4 5" key="1">
    <citation type="journal article" date="2020" name="bioRxiv">
        <title>Metabolic contributions of an alphaproteobacterial endosymbiont in the apicomplexan Cardiosporidium cionae.</title>
        <authorList>
            <person name="Hunter E.S."/>
            <person name="Paight C.J."/>
            <person name="Lane C.E."/>
        </authorList>
    </citation>
    <scope>NUCLEOTIDE SEQUENCE [LARGE SCALE GENOMIC DNA]</scope>
    <source>
        <strain evidence="4">ESH_2018</strain>
    </source>
</reference>
<comment type="caution">
    <text evidence="4">The sequence shown here is derived from an EMBL/GenBank/DDBJ whole genome shotgun (WGS) entry which is preliminary data.</text>
</comment>
<protein>
    <submittedName>
        <fullName evidence="4">Indoleamine 2,3-dioxygenase 1</fullName>
    </submittedName>
</protein>
<proteinExistence type="inferred from homology"/>
<keyword evidence="3" id="KW-0408">Iron</keyword>
<sequence>MLESLVTFTGSRSEEIFYLVVTQIEHIGSRLTNECFNLSEYVANPSAEKRGEQLKKFLQLMYKTIEECNATFPLLHSGCIPEEFFNNQRSFLRGFGRSKPFPEGLIFEGVEPTAKRLDIMGKAFYISTKDTSNHNLLRMLENCSKSSSLKIIANGATAGQSSFIHLLDIILGVDLKNSSISHFKERMRCYMPKGHRTFLDDVKPVCIALREIIKTDHSNILPLFNSCVEALTAFRRFHIGVVQRYIIQPQKLRENFLSYNKPTEGVDSDTQEKLEGTSGTDILPFLKFSCDRTVEAKLNSN</sequence>
<organism evidence="4 5">
    <name type="scientific">Cardiosporidium cionae</name>
    <dbReference type="NCBI Taxonomy" id="476202"/>
    <lineage>
        <taxon>Eukaryota</taxon>
        <taxon>Sar</taxon>
        <taxon>Alveolata</taxon>
        <taxon>Apicomplexa</taxon>
        <taxon>Aconoidasida</taxon>
        <taxon>Nephromycida</taxon>
        <taxon>Cardiosporidium</taxon>
    </lineage>
</organism>
<dbReference type="Gene3D" id="1.20.58.480">
    <property type="match status" value="1"/>
</dbReference>
<evidence type="ECO:0000256" key="1">
    <source>
        <dbReference type="ARBA" id="ARBA00007119"/>
    </source>
</evidence>
<dbReference type="InterPro" id="IPR000898">
    <property type="entry name" value="Indolamine_dOase"/>
</dbReference>
<gene>
    <name evidence="4" type="ORF">IE077_004235</name>
</gene>
<accession>A0ABQ7J443</accession>
<dbReference type="Proteomes" id="UP000823046">
    <property type="component" value="Unassembled WGS sequence"/>
</dbReference>
<evidence type="ECO:0000313" key="5">
    <source>
        <dbReference type="Proteomes" id="UP000823046"/>
    </source>
</evidence>
<dbReference type="Pfam" id="PF01231">
    <property type="entry name" value="IDO"/>
    <property type="match status" value="1"/>
</dbReference>
<keyword evidence="2" id="KW-0479">Metal-binding</keyword>